<keyword evidence="1" id="KW-0614">Plasmid</keyword>
<geneLocation type="plasmid" evidence="2">
    <name>pedy32-46i</name>
</geneLocation>
<evidence type="ECO:0000313" key="1">
    <source>
        <dbReference type="EMBL" id="AXV10073.1"/>
    </source>
</evidence>
<gene>
    <name evidence="1" type="ORF">DVS28_b0303</name>
</gene>
<accession>A0A346Y6H6</accession>
<reference evidence="1 2" key="1">
    <citation type="submission" date="2018-09" db="EMBL/GenBank/DDBJ databases">
        <title>Complete genome sequence of Euzebya sp. DY32-46 isolated from seawater of Pacific Ocean.</title>
        <authorList>
            <person name="Xu L."/>
            <person name="Wu Y.-H."/>
            <person name="Xu X.-W."/>
        </authorList>
    </citation>
    <scope>NUCLEOTIDE SEQUENCE [LARGE SCALE GENOMIC DNA]</scope>
    <source>
        <strain evidence="1 2">DY32-46</strain>
        <plasmid evidence="2">pedy32-46i</plasmid>
    </source>
</reference>
<dbReference type="EMBL" id="CP031166">
    <property type="protein sequence ID" value="AXV10073.1"/>
    <property type="molecule type" value="Genomic_DNA"/>
</dbReference>
<name>A0A346Y6H6_9ACTN</name>
<dbReference type="Proteomes" id="UP000264006">
    <property type="component" value="Plasmid pEDY32-46I"/>
</dbReference>
<dbReference type="AlphaFoldDB" id="A0A346Y6H6"/>
<keyword evidence="2" id="KW-1185">Reference proteome</keyword>
<evidence type="ECO:0000313" key="2">
    <source>
        <dbReference type="Proteomes" id="UP000264006"/>
    </source>
</evidence>
<organism evidence="1 2">
    <name type="scientific">Euzebya pacifica</name>
    <dbReference type="NCBI Taxonomy" id="1608957"/>
    <lineage>
        <taxon>Bacteria</taxon>
        <taxon>Bacillati</taxon>
        <taxon>Actinomycetota</taxon>
        <taxon>Nitriliruptoria</taxon>
        <taxon>Euzebyales</taxon>
    </lineage>
</organism>
<proteinExistence type="predicted"/>
<sequence length="50" mass="5562">MAVWVAVWRPQSPLADGWVHRVPVVEDVRRQVGVGMHGSFHLGPGVAYRV</sequence>
<dbReference type="KEGG" id="euz:DVS28_b0303"/>
<protein>
    <submittedName>
        <fullName evidence="1">Uncharacterized protein</fullName>
    </submittedName>
</protein>